<proteinExistence type="predicted"/>
<dbReference type="SUPFAM" id="SSF52540">
    <property type="entry name" value="P-loop containing nucleoside triphosphate hydrolases"/>
    <property type="match status" value="1"/>
</dbReference>
<dbReference type="VEuPathDB" id="MicrosporidiaDB:HERIO_2118"/>
<dbReference type="VEuPathDB" id="MicrosporidiaDB:A0H76_1125"/>
<comment type="caution">
    <text evidence="1">The sequence shown here is derived from an EMBL/GenBank/DDBJ whole genome shotgun (WGS) entry which is preliminary data.</text>
</comment>
<sequence length="284" mass="33657">MINRNKYRELKRCIINEKYPIILHGPSKTGKTTNIVQILNNNQISFQFIDLQSIRFLNAPLKKVINVVMLNDLYEFNKIKYDKNLIIESNIEHFEKREPYNIIKVNRDKNDEDEILKINLFRFLGRIFYNKLNIIDIIDVSKDEILINNVKNDDNLNFTLQSSDKIKMIEIDVNMSRKIYDDFSDESSFQLSSDFDSQEVIIKEEFKKEYLKTSYKFNTTLWFLYSNIPCFVEMKDLGSITDLLSLTDLNNDYLLPLIGNIMMKSNKKLYGFKGFKGPDKRLFK</sequence>
<dbReference type="InterPro" id="IPR027417">
    <property type="entry name" value="P-loop_NTPase"/>
</dbReference>
<organism evidence="1 2">
    <name type="scientific">Hepatospora eriocheir</name>
    <dbReference type="NCBI Taxonomy" id="1081669"/>
    <lineage>
        <taxon>Eukaryota</taxon>
        <taxon>Fungi</taxon>
        <taxon>Fungi incertae sedis</taxon>
        <taxon>Microsporidia</taxon>
        <taxon>Hepatosporidae</taxon>
        <taxon>Hepatospora</taxon>
    </lineage>
</organism>
<evidence type="ECO:0000313" key="1">
    <source>
        <dbReference type="EMBL" id="ORD99271.1"/>
    </source>
</evidence>
<reference evidence="1 2" key="1">
    <citation type="journal article" date="2017" name="Environ. Microbiol.">
        <title>Decay of the glycolytic pathway and adaptation to intranuclear parasitism within Enterocytozoonidae microsporidia.</title>
        <authorList>
            <person name="Wiredu Boakye D."/>
            <person name="Jaroenlak P."/>
            <person name="Prachumwat A."/>
            <person name="Williams T.A."/>
            <person name="Bateman K.S."/>
            <person name="Itsathitphaisarn O."/>
            <person name="Sritunyalucksana K."/>
            <person name="Paszkiewicz K.H."/>
            <person name="Moore K.A."/>
            <person name="Stentiford G.D."/>
            <person name="Williams B.A."/>
        </authorList>
    </citation>
    <scope>NUCLEOTIDE SEQUENCE [LARGE SCALE GENOMIC DNA]</scope>
    <source>
        <strain evidence="2">canceri</strain>
    </source>
</reference>
<evidence type="ECO:0000313" key="2">
    <source>
        <dbReference type="Proteomes" id="UP000192501"/>
    </source>
</evidence>
<protein>
    <submittedName>
        <fullName evidence="1">Uncharacterized protein</fullName>
    </submittedName>
</protein>
<gene>
    <name evidence="1" type="ORF">A0H76_1125</name>
</gene>
<dbReference type="EMBL" id="LTAI01000244">
    <property type="protein sequence ID" value="ORD99271.1"/>
    <property type="molecule type" value="Genomic_DNA"/>
</dbReference>
<dbReference type="Proteomes" id="UP000192501">
    <property type="component" value="Unassembled WGS sequence"/>
</dbReference>
<dbReference type="AlphaFoldDB" id="A0A1X0QHM8"/>
<name>A0A1X0QHM8_9MICR</name>
<accession>A0A1X0QHM8</accession>